<dbReference type="Proteomes" id="UP000050761">
    <property type="component" value="Unassembled WGS sequence"/>
</dbReference>
<name>A0A183FNB7_HELPZ</name>
<evidence type="ECO:0000313" key="2">
    <source>
        <dbReference type="EMBL" id="VDO78614.1"/>
    </source>
</evidence>
<keyword evidence="1" id="KW-0732">Signal</keyword>
<accession>A0A183FNB7</accession>
<dbReference type="EMBL" id="UZAH01026305">
    <property type="protein sequence ID" value="VDO78614.1"/>
    <property type="molecule type" value="Genomic_DNA"/>
</dbReference>
<protein>
    <submittedName>
        <fullName evidence="4">Secreted RxLR effector peptide protein</fullName>
    </submittedName>
</protein>
<reference evidence="2 3" key="1">
    <citation type="submission" date="2018-11" db="EMBL/GenBank/DDBJ databases">
        <authorList>
            <consortium name="Pathogen Informatics"/>
        </authorList>
    </citation>
    <scope>NUCLEOTIDE SEQUENCE [LARGE SCALE GENOMIC DNA]</scope>
</reference>
<feature type="signal peptide" evidence="1">
    <location>
        <begin position="1"/>
        <end position="20"/>
    </location>
</feature>
<evidence type="ECO:0000313" key="4">
    <source>
        <dbReference type="WBParaSite" id="HPBE_0000897601-mRNA-1"/>
    </source>
</evidence>
<accession>A0A3P7Z297</accession>
<keyword evidence="3" id="KW-1185">Reference proteome</keyword>
<gene>
    <name evidence="2" type="ORF">HPBE_LOCUS8977</name>
</gene>
<organism evidence="3 4">
    <name type="scientific">Heligmosomoides polygyrus</name>
    <name type="common">Parasitic roundworm</name>
    <dbReference type="NCBI Taxonomy" id="6339"/>
    <lineage>
        <taxon>Eukaryota</taxon>
        <taxon>Metazoa</taxon>
        <taxon>Ecdysozoa</taxon>
        <taxon>Nematoda</taxon>
        <taxon>Chromadorea</taxon>
        <taxon>Rhabditida</taxon>
        <taxon>Rhabditina</taxon>
        <taxon>Rhabditomorpha</taxon>
        <taxon>Strongyloidea</taxon>
        <taxon>Heligmosomidae</taxon>
        <taxon>Heligmosomoides</taxon>
    </lineage>
</organism>
<proteinExistence type="predicted"/>
<evidence type="ECO:0000313" key="3">
    <source>
        <dbReference type="Proteomes" id="UP000050761"/>
    </source>
</evidence>
<feature type="chain" id="PRO_5044551534" evidence="1">
    <location>
        <begin position="21"/>
        <end position="128"/>
    </location>
</feature>
<evidence type="ECO:0000256" key="1">
    <source>
        <dbReference type="SAM" id="SignalP"/>
    </source>
</evidence>
<dbReference type="WBParaSite" id="HPBE_0000897601-mRNA-1">
    <property type="protein sequence ID" value="HPBE_0000897601-mRNA-1"/>
    <property type="gene ID" value="HPBE_0000897601"/>
</dbReference>
<reference evidence="4" key="2">
    <citation type="submission" date="2019-09" db="UniProtKB">
        <authorList>
            <consortium name="WormBaseParasite"/>
        </authorList>
    </citation>
    <scope>IDENTIFICATION</scope>
</reference>
<dbReference type="AlphaFoldDB" id="A0A183FNB7"/>
<sequence>MRFLLYTIFAIASLTGYSSADDGKVRQLRDQEESELKKIAGKEERDLVKSMSIEAEVTGLKAAIARPKRDALSDLFMLKPLIQPATKAQLRRARQAQAQKQARTLLRLKRAKAQKRPAAARRAAEETD</sequence>